<keyword evidence="3" id="KW-1185">Reference proteome</keyword>
<dbReference type="AlphaFoldDB" id="B4H143"/>
<reference evidence="2 3" key="1">
    <citation type="journal article" date="2007" name="Nature">
        <title>Evolution of genes and genomes on the Drosophila phylogeny.</title>
        <authorList>
            <consortium name="Drosophila 12 Genomes Consortium"/>
            <person name="Clark A.G."/>
            <person name="Eisen M.B."/>
            <person name="Smith D.R."/>
            <person name="Bergman C.M."/>
            <person name="Oliver B."/>
            <person name="Markow T.A."/>
            <person name="Kaufman T.C."/>
            <person name="Kellis M."/>
            <person name="Gelbart W."/>
            <person name="Iyer V.N."/>
            <person name="Pollard D.A."/>
            <person name="Sackton T.B."/>
            <person name="Larracuente A.M."/>
            <person name="Singh N.D."/>
            <person name="Abad J.P."/>
            <person name="Abt D.N."/>
            <person name="Adryan B."/>
            <person name="Aguade M."/>
            <person name="Akashi H."/>
            <person name="Anderson W.W."/>
            <person name="Aquadro C.F."/>
            <person name="Ardell D.H."/>
            <person name="Arguello R."/>
            <person name="Artieri C.G."/>
            <person name="Barbash D.A."/>
            <person name="Barker D."/>
            <person name="Barsanti P."/>
            <person name="Batterham P."/>
            <person name="Batzoglou S."/>
            <person name="Begun D."/>
            <person name="Bhutkar A."/>
            <person name="Blanco E."/>
            <person name="Bosak S.A."/>
            <person name="Bradley R.K."/>
            <person name="Brand A.D."/>
            <person name="Brent M.R."/>
            <person name="Brooks A.N."/>
            <person name="Brown R.H."/>
            <person name="Butlin R.K."/>
            <person name="Caggese C."/>
            <person name="Calvi B.R."/>
            <person name="Bernardo de Carvalho A."/>
            <person name="Caspi A."/>
            <person name="Castrezana S."/>
            <person name="Celniker S.E."/>
            <person name="Chang J.L."/>
            <person name="Chapple C."/>
            <person name="Chatterji S."/>
            <person name="Chinwalla A."/>
            <person name="Civetta A."/>
            <person name="Clifton S.W."/>
            <person name="Comeron J.M."/>
            <person name="Costello J.C."/>
            <person name="Coyne J.A."/>
            <person name="Daub J."/>
            <person name="David R.G."/>
            <person name="Delcher A.L."/>
            <person name="Delehaunty K."/>
            <person name="Do C.B."/>
            <person name="Ebling H."/>
            <person name="Edwards K."/>
            <person name="Eickbush T."/>
            <person name="Evans J.D."/>
            <person name="Filipski A."/>
            <person name="Findeiss S."/>
            <person name="Freyhult E."/>
            <person name="Fulton L."/>
            <person name="Fulton R."/>
            <person name="Garcia A.C."/>
            <person name="Gardiner A."/>
            <person name="Garfield D.A."/>
            <person name="Garvin B.E."/>
            <person name="Gibson G."/>
            <person name="Gilbert D."/>
            <person name="Gnerre S."/>
            <person name="Godfrey J."/>
            <person name="Good R."/>
            <person name="Gotea V."/>
            <person name="Gravely B."/>
            <person name="Greenberg A.J."/>
            <person name="Griffiths-Jones S."/>
            <person name="Gross S."/>
            <person name="Guigo R."/>
            <person name="Gustafson E.A."/>
            <person name="Haerty W."/>
            <person name="Hahn M.W."/>
            <person name="Halligan D.L."/>
            <person name="Halpern A.L."/>
            <person name="Halter G.M."/>
            <person name="Han M.V."/>
            <person name="Heger A."/>
            <person name="Hillier L."/>
            <person name="Hinrichs A.S."/>
            <person name="Holmes I."/>
            <person name="Hoskins R.A."/>
            <person name="Hubisz M.J."/>
            <person name="Hultmark D."/>
            <person name="Huntley M.A."/>
            <person name="Jaffe D.B."/>
            <person name="Jagadeeshan S."/>
            <person name="Jeck W.R."/>
            <person name="Johnson J."/>
            <person name="Jones C.D."/>
            <person name="Jordan W.C."/>
            <person name="Karpen G.H."/>
            <person name="Kataoka E."/>
            <person name="Keightley P.D."/>
            <person name="Kheradpour P."/>
            <person name="Kirkness E.F."/>
            <person name="Koerich L.B."/>
            <person name="Kristiansen K."/>
            <person name="Kudrna D."/>
            <person name="Kulathinal R.J."/>
            <person name="Kumar S."/>
            <person name="Kwok R."/>
            <person name="Lander E."/>
            <person name="Langley C.H."/>
            <person name="Lapoint R."/>
            <person name="Lazzaro B.P."/>
            <person name="Lee S.J."/>
            <person name="Levesque L."/>
            <person name="Li R."/>
            <person name="Lin C.F."/>
            <person name="Lin M.F."/>
            <person name="Lindblad-Toh K."/>
            <person name="Llopart A."/>
            <person name="Long M."/>
            <person name="Low L."/>
            <person name="Lozovsky E."/>
            <person name="Lu J."/>
            <person name="Luo M."/>
            <person name="Machado C.A."/>
            <person name="Makalowski W."/>
            <person name="Marzo M."/>
            <person name="Matsuda M."/>
            <person name="Matzkin L."/>
            <person name="McAllister B."/>
            <person name="McBride C.S."/>
            <person name="McKernan B."/>
            <person name="McKernan K."/>
            <person name="Mendez-Lago M."/>
            <person name="Minx P."/>
            <person name="Mollenhauer M.U."/>
            <person name="Montooth K."/>
            <person name="Mount S.M."/>
            <person name="Mu X."/>
            <person name="Myers E."/>
            <person name="Negre B."/>
            <person name="Newfeld S."/>
            <person name="Nielsen R."/>
            <person name="Noor M.A."/>
            <person name="O'Grady P."/>
            <person name="Pachter L."/>
            <person name="Papaceit M."/>
            <person name="Parisi M.J."/>
            <person name="Parisi M."/>
            <person name="Parts L."/>
            <person name="Pedersen J.S."/>
            <person name="Pesole G."/>
            <person name="Phillippy A.M."/>
            <person name="Ponting C.P."/>
            <person name="Pop M."/>
            <person name="Porcelli D."/>
            <person name="Powell J.R."/>
            <person name="Prohaska S."/>
            <person name="Pruitt K."/>
            <person name="Puig M."/>
            <person name="Quesneville H."/>
            <person name="Ram K.R."/>
            <person name="Rand D."/>
            <person name="Rasmussen M.D."/>
            <person name="Reed L.K."/>
            <person name="Reenan R."/>
            <person name="Reily A."/>
            <person name="Remington K.A."/>
            <person name="Rieger T.T."/>
            <person name="Ritchie M.G."/>
            <person name="Robin C."/>
            <person name="Rogers Y.H."/>
            <person name="Rohde C."/>
            <person name="Rozas J."/>
            <person name="Rubenfield M.J."/>
            <person name="Ruiz A."/>
            <person name="Russo S."/>
            <person name="Salzberg S.L."/>
            <person name="Sanchez-Gracia A."/>
            <person name="Saranga D.J."/>
            <person name="Sato H."/>
            <person name="Schaeffer S.W."/>
            <person name="Schatz M.C."/>
            <person name="Schlenke T."/>
            <person name="Schwartz R."/>
            <person name="Segarra C."/>
            <person name="Singh R.S."/>
            <person name="Sirot L."/>
            <person name="Sirota M."/>
            <person name="Sisneros N.B."/>
            <person name="Smith C.D."/>
            <person name="Smith T.F."/>
            <person name="Spieth J."/>
            <person name="Stage D.E."/>
            <person name="Stark A."/>
            <person name="Stephan W."/>
            <person name="Strausberg R.L."/>
            <person name="Strempel S."/>
            <person name="Sturgill D."/>
            <person name="Sutton G."/>
            <person name="Sutton G.G."/>
            <person name="Tao W."/>
            <person name="Teichmann S."/>
            <person name="Tobari Y.N."/>
            <person name="Tomimura Y."/>
            <person name="Tsolas J.M."/>
            <person name="Valente V.L."/>
            <person name="Venter E."/>
            <person name="Venter J.C."/>
            <person name="Vicario S."/>
            <person name="Vieira F.G."/>
            <person name="Vilella A.J."/>
            <person name="Villasante A."/>
            <person name="Walenz B."/>
            <person name="Wang J."/>
            <person name="Wasserman M."/>
            <person name="Watts T."/>
            <person name="Wilson D."/>
            <person name="Wilson R.K."/>
            <person name="Wing R.A."/>
            <person name="Wolfner M.F."/>
            <person name="Wong A."/>
            <person name="Wong G.K."/>
            <person name="Wu C.I."/>
            <person name="Wu G."/>
            <person name="Yamamoto D."/>
            <person name="Yang H.P."/>
            <person name="Yang S.P."/>
            <person name="Yorke J.A."/>
            <person name="Yoshida K."/>
            <person name="Zdobnov E."/>
            <person name="Zhang P."/>
            <person name="Zhang Y."/>
            <person name="Zimin A.V."/>
            <person name="Baldwin J."/>
            <person name="Abdouelleil A."/>
            <person name="Abdulkadir J."/>
            <person name="Abebe A."/>
            <person name="Abera B."/>
            <person name="Abreu J."/>
            <person name="Acer S.C."/>
            <person name="Aftuck L."/>
            <person name="Alexander A."/>
            <person name="An P."/>
            <person name="Anderson E."/>
            <person name="Anderson S."/>
            <person name="Arachi H."/>
            <person name="Azer M."/>
            <person name="Bachantsang P."/>
            <person name="Barry A."/>
            <person name="Bayul T."/>
            <person name="Berlin A."/>
            <person name="Bessette D."/>
            <person name="Bloom T."/>
            <person name="Blye J."/>
            <person name="Boguslavskiy L."/>
            <person name="Bonnet C."/>
            <person name="Boukhgalter B."/>
            <person name="Bourzgui I."/>
            <person name="Brown A."/>
            <person name="Cahill P."/>
            <person name="Channer S."/>
            <person name="Cheshatsang Y."/>
            <person name="Chuda L."/>
            <person name="Citroen M."/>
            <person name="Collymore A."/>
            <person name="Cooke P."/>
            <person name="Costello M."/>
            <person name="D'Aco K."/>
            <person name="Daza R."/>
            <person name="De Haan G."/>
            <person name="DeGray S."/>
            <person name="DeMaso C."/>
            <person name="Dhargay N."/>
            <person name="Dooley K."/>
            <person name="Dooley E."/>
            <person name="Doricent M."/>
            <person name="Dorje P."/>
            <person name="Dorjee K."/>
            <person name="Dupes A."/>
            <person name="Elong R."/>
            <person name="Falk J."/>
            <person name="Farina A."/>
            <person name="Faro S."/>
            <person name="Ferguson D."/>
            <person name="Fisher S."/>
            <person name="Foley C.D."/>
            <person name="Franke A."/>
            <person name="Friedrich D."/>
            <person name="Gadbois L."/>
            <person name="Gearin G."/>
            <person name="Gearin C.R."/>
            <person name="Giannoukos G."/>
            <person name="Goode T."/>
            <person name="Graham J."/>
            <person name="Grandbois E."/>
            <person name="Grewal S."/>
            <person name="Gyaltsen K."/>
            <person name="Hafez N."/>
            <person name="Hagos B."/>
            <person name="Hall J."/>
            <person name="Henson C."/>
            <person name="Hollinger A."/>
            <person name="Honan T."/>
            <person name="Huard M.D."/>
            <person name="Hughes L."/>
            <person name="Hurhula B."/>
            <person name="Husby M.E."/>
            <person name="Kamat A."/>
            <person name="Kanga B."/>
            <person name="Kashin S."/>
            <person name="Khazanovich D."/>
            <person name="Kisner P."/>
            <person name="Lance K."/>
            <person name="Lara M."/>
            <person name="Lee W."/>
            <person name="Lennon N."/>
            <person name="Letendre F."/>
            <person name="LeVine R."/>
            <person name="Lipovsky A."/>
            <person name="Liu X."/>
            <person name="Liu J."/>
            <person name="Liu S."/>
            <person name="Lokyitsang T."/>
            <person name="Lokyitsang Y."/>
            <person name="Lubonja R."/>
            <person name="Lui A."/>
            <person name="MacDonald P."/>
            <person name="Magnisalis V."/>
            <person name="Maru K."/>
            <person name="Matthews C."/>
            <person name="McCusker W."/>
            <person name="McDonough S."/>
            <person name="Mehta T."/>
            <person name="Meldrim J."/>
            <person name="Meneus L."/>
            <person name="Mihai O."/>
            <person name="Mihalev A."/>
            <person name="Mihova T."/>
            <person name="Mittelman R."/>
            <person name="Mlenga V."/>
            <person name="Montmayeur A."/>
            <person name="Mulrain L."/>
            <person name="Navidi A."/>
            <person name="Naylor J."/>
            <person name="Negash T."/>
            <person name="Nguyen T."/>
            <person name="Nguyen N."/>
            <person name="Nicol R."/>
            <person name="Norbu C."/>
            <person name="Norbu N."/>
            <person name="Novod N."/>
            <person name="O'Neill B."/>
            <person name="Osman S."/>
            <person name="Markiewicz E."/>
            <person name="Oyono O.L."/>
            <person name="Patti C."/>
            <person name="Phunkhang P."/>
            <person name="Pierre F."/>
            <person name="Priest M."/>
            <person name="Raghuraman S."/>
            <person name="Rege F."/>
            <person name="Reyes R."/>
            <person name="Rise C."/>
            <person name="Rogov P."/>
            <person name="Ross K."/>
            <person name="Ryan E."/>
            <person name="Settipalli S."/>
            <person name="Shea T."/>
            <person name="Sherpa N."/>
            <person name="Shi L."/>
            <person name="Shih D."/>
            <person name="Sparrow T."/>
            <person name="Spaulding J."/>
            <person name="Stalker J."/>
            <person name="Stange-Thomann N."/>
            <person name="Stavropoulos S."/>
            <person name="Stone C."/>
            <person name="Strader C."/>
            <person name="Tesfaye S."/>
            <person name="Thomson T."/>
            <person name="Thoulutsang Y."/>
            <person name="Thoulutsang D."/>
            <person name="Topham K."/>
            <person name="Topping I."/>
            <person name="Tsamla T."/>
            <person name="Vassiliev H."/>
            <person name="Vo A."/>
            <person name="Wangchuk T."/>
            <person name="Wangdi T."/>
            <person name="Weiand M."/>
            <person name="Wilkinson J."/>
            <person name="Wilson A."/>
            <person name="Yadav S."/>
            <person name="Young G."/>
            <person name="Yu Q."/>
            <person name="Zembek L."/>
            <person name="Zhong D."/>
            <person name="Zimmer A."/>
            <person name="Zwirko Z."/>
            <person name="Jaffe D.B."/>
            <person name="Alvarez P."/>
            <person name="Brockman W."/>
            <person name="Butler J."/>
            <person name="Chin C."/>
            <person name="Gnerre S."/>
            <person name="Grabherr M."/>
            <person name="Kleber M."/>
            <person name="Mauceli E."/>
            <person name="MacCallum I."/>
        </authorList>
    </citation>
    <scope>NUCLEOTIDE SEQUENCE [LARGE SCALE GENOMIC DNA]</scope>
    <source>
        <strain evidence="3">MSH-3 / Tucson 14011-0111.49</strain>
    </source>
</reference>
<feature type="compositionally biased region" description="Basic and acidic residues" evidence="1">
    <location>
        <begin position="64"/>
        <end position="77"/>
    </location>
</feature>
<dbReference type="Proteomes" id="UP000008744">
    <property type="component" value="Unassembled WGS sequence"/>
</dbReference>
<dbReference type="EMBL" id="CH479201">
    <property type="protein sequence ID" value="EDW29959.1"/>
    <property type="molecule type" value="Genomic_DNA"/>
</dbReference>
<feature type="region of interest" description="Disordered" evidence="1">
    <location>
        <begin position="59"/>
        <end position="106"/>
    </location>
</feature>
<evidence type="ECO:0000313" key="3">
    <source>
        <dbReference type="Proteomes" id="UP000008744"/>
    </source>
</evidence>
<dbReference type="HOGENOM" id="CLU_1742464_0_0_1"/>
<proteinExistence type="predicted"/>
<evidence type="ECO:0000313" key="2">
    <source>
        <dbReference type="EMBL" id="EDW29959.1"/>
    </source>
</evidence>
<dbReference type="STRING" id="7234.B4H143"/>
<dbReference type="KEGG" id="dpe:6599454"/>
<sequence length="150" mass="16542">MYECEHCGCRKTTLSGAPTYELRRTSTGAEVVGERRWIFDTCSICHNVRFFRQLEEDDEAALAEPHKSDAAEEHEGLHGGGDGGWTDFQGRNRAQSSEPGDGFGDVQDLLVPVMQRVKMLGGAKAKEVLSSSRQRVCGGAINQSRVRSRI</sequence>
<protein>
    <submittedName>
        <fullName evidence="2">GL15813</fullName>
    </submittedName>
</protein>
<name>B4H143_DROPE</name>
<organism evidence="3">
    <name type="scientific">Drosophila persimilis</name>
    <name type="common">Fruit fly</name>
    <dbReference type="NCBI Taxonomy" id="7234"/>
    <lineage>
        <taxon>Eukaryota</taxon>
        <taxon>Metazoa</taxon>
        <taxon>Ecdysozoa</taxon>
        <taxon>Arthropoda</taxon>
        <taxon>Hexapoda</taxon>
        <taxon>Insecta</taxon>
        <taxon>Pterygota</taxon>
        <taxon>Neoptera</taxon>
        <taxon>Endopterygota</taxon>
        <taxon>Diptera</taxon>
        <taxon>Brachycera</taxon>
        <taxon>Muscomorpha</taxon>
        <taxon>Ephydroidea</taxon>
        <taxon>Drosophilidae</taxon>
        <taxon>Drosophila</taxon>
        <taxon>Sophophora</taxon>
    </lineage>
</organism>
<evidence type="ECO:0000256" key="1">
    <source>
        <dbReference type="SAM" id="MobiDB-lite"/>
    </source>
</evidence>
<accession>B4H143</accession>
<gene>
    <name evidence="2" type="primary">Dper\GL15813</name>
    <name evidence="2" type="ORF">Dper_GL15813</name>
</gene>
<dbReference type="OrthoDB" id="7967959at2759"/>